<dbReference type="PANTHER" id="PTHR40465:SF1">
    <property type="entry name" value="DUF6534 DOMAIN-CONTAINING PROTEIN"/>
    <property type="match status" value="1"/>
</dbReference>
<comment type="caution">
    <text evidence="3">The sequence shown here is derived from an EMBL/GenBank/DDBJ whole genome shotgun (WGS) entry which is preliminary data.</text>
</comment>
<feature type="transmembrane region" description="Helical" evidence="1">
    <location>
        <begin position="32"/>
        <end position="56"/>
    </location>
</feature>
<dbReference type="InterPro" id="IPR045339">
    <property type="entry name" value="DUF6534"/>
</dbReference>
<gene>
    <name evidence="3" type="ORF">VNI00_009256</name>
</gene>
<dbReference type="AlphaFoldDB" id="A0AAW0CSQ9"/>
<evidence type="ECO:0000313" key="4">
    <source>
        <dbReference type="Proteomes" id="UP001383192"/>
    </source>
</evidence>
<dbReference type="EMBL" id="JAYKXP010000033">
    <property type="protein sequence ID" value="KAK7041649.1"/>
    <property type="molecule type" value="Genomic_DNA"/>
</dbReference>
<keyword evidence="1" id="KW-0472">Membrane</keyword>
<keyword evidence="4" id="KW-1185">Reference proteome</keyword>
<evidence type="ECO:0000256" key="1">
    <source>
        <dbReference type="SAM" id="Phobius"/>
    </source>
</evidence>
<protein>
    <recommendedName>
        <fullName evidence="2">DUF6534 domain-containing protein</fullName>
    </recommendedName>
</protein>
<reference evidence="3 4" key="1">
    <citation type="submission" date="2024-01" db="EMBL/GenBank/DDBJ databases">
        <title>A draft genome for a cacao thread blight-causing isolate of Paramarasmius palmivorus.</title>
        <authorList>
            <person name="Baruah I.K."/>
            <person name="Bukari Y."/>
            <person name="Amoako-Attah I."/>
            <person name="Meinhardt L.W."/>
            <person name="Bailey B.A."/>
            <person name="Cohen S.P."/>
        </authorList>
    </citation>
    <scope>NUCLEOTIDE SEQUENCE [LARGE SCALE GENOMIC DNA]</scope>
    <source>
        <strain evidence="3 4">GH-12</strain>
    </source>
</reference>
<feature type="transmembrane region" description="Helical" evidence="1">
    <location>
        <begin position="232"/>
        <end position="252"/>
    </location>
</feature>
<dbReference type="Proteomes" id="UP001383192">
    <property type="component" value="Unassembled WGS sequence"/>
</dbReference>
<feature type="transmembrane region" description="Helical" evidence="1">
    <location>
        <begin position="258"/>
        <end position="279"/>
    </location>
</feature>
<keyword evidence="1" id="KW-1133">Transmembrane helix</keyword>
<accession>A0AAW0CSQ9</accession>
<feature type="transmembrane region" description="Helical" evidence="1">
    <location>
        <begin position="101"/>
        <end position="123"/>
    </location>
</feature>
<feature type="transmembrane region" description="Helical" evidence="1">
    <location>
        <begin position="144"/>
        <end position="176"/>
    </location>
</feature>
<organism evidence="3 4">
    <name type="scientific">Paramarasmius palmivorus</name>
    <dbReference type="NCBI Taxonomy" id="297713"/>
    <lineage>
        <taxon>Eukaryota</taxon>
        <taxon>Fungi</taxon>
        <taxon>Dikarya</taxon>
        <taxon>Basidiomycota</taxon>
        <taxon>Agaricomycotina</taxon>
        <taxon>Agaricomycetes</taxon>
        <taxon>Agaricomycetidae</taxon>
        <taxon>Agaricales</taxon>
        <taxon>Marasmiineae</taxon>
        <taxon>Marasmiaceae</taxon>
        <taxon>Paramarasmius</taxon>
    </lineage>
</organism>
<evidence type="ECO:0000259" key="2">
    <source>
        <dbReference type="Pfam" id="PF20152"/>
    </source>
</evidence>
<sequence length="390" mass="42246">MALYVPHPGFTLSFATVVEAPAVPPLDSTMGAALVGCLLACVLYGVSLLQTYNYFIEPGANDKWPLKLVVGAVFLFDTIHSMLISHTIYTYLVTNYANPAILGKCVWSLLAEVLFNGLTGFLVQSFLTHRVWRYLTLSRRNSSLSFTTIIVTGVAVILVLAEFGCITAFAIIALVRVKSFDDLATMKWLSILVNALAAAADVYIAAVLCFLLQGSRTGFQRSDTIIRKLIMYAVNTGLLTSLCAVASLISITAAPNTFIYITFFFCIGRLYANSLLATLNARRRIRESVDGDGGYNTTSGVGVGTGAGLGFAKGSYAASQPSQRQNGISIHIDTITDAGSPEKAAARAKKSMSITDEMEMELEMVQMNDSDSGESDRRIDRVLRDNFVRS</sequence>
<keyword evidence="1" id="KW-0812">Transmembrane</keyword>
<feature type="domain" description="DUF6534" evidence="2">
    <location>
        <begin position="197"/>
        <end position="284"/>
    </location>
</feature>
<proteinExistence type="predicted"/>
<feature type="transmembrane region" description="Helical" evidence="1">
    <location>
        <begin position="68"/>
        <end position="89"/>
    </location>
</feature>
<name>A0AAW0CSQ9_9AGAR</name>
<dbReference type="PANTHER" id="PTHR40465">
    <property type="entry name" value="CHROMOSOME 1, WHOLE GENOME SHOTGUN SEQUENCE"/>
    <property type="match status" value="1"/>
</dbReference>
<feature type="transmembrane region" description="Helical" evidence="1">
    <location>
        <begin position="188"/>
        <end position="212"/>
    </location>
</feature>
<dbReference type="Pfam" id="PF20152">
    <property type="entry name" value="DUF6534"/>
    <property type="match status" value="1"/>
</dbReference>
<evidence type="ECO:0000313" key="3">
    <source>
        <dbReference type="EMBL" id="KAK7041649.1"/>
    </source>
</evidence>